<keyword evidence="2" id="KW-1185">Reference proteome</keyword>
<dbReference type="RefSeq" id="WP_052020676.1">
    <property type="nucleotide sequence ID" value="NZ_BAVZ01000031.1"/>
</dbReference>
<accession>W7YU02</accession>
<dbReference type="EMBL" id="BAVZ01000031">
    <property type="protein sequence ID" value="GAF10673.1"/>
    <property type="molecule type" value="Genomic_DNA"/>
</dbReference>
<sequence length="69" mass="8344">MSHFERVRRFARRNVGRRVEIELFSGREFEGVIVFAGIFSLILRIRVRGGFVNRTILYRNIDEIKRDRF</sequence>
<organism evidence="1 2">
    <name type="scientific">Paenibacillus pini JCM 16418</name>
    <dbReference type="NCBI Taxonomy" id="1236976"/>
    <lineage>
        <taxon>Bacteria</taxon>
        <taxon>Bacillati</taxon>
        <taxon>Bacillota</taxon>
        <taxon>Bacilli</taxon>
        <taxon>Bacillales</taxon>
        <taxon>Paenibacillaceae</taxon>
        <taxon>Paenibacillus</taxon>
    </lineage>
</organism>
<evidence type="ECO:0000313" key="1">
    <source>
        <dbReference type="EMBL" id="GAF10673.1"/>
    </source>
</evidence>
<gene>
    <name evidence="1" type="ORF">JCM16418_4892</name>
</gene>
<evidence type="ECO:0000313" key="2">
    <source>
        <dbReference type="Proteomes" id="UP000019364"/>
    </source>
</evidence>
<proteinExistence type="predicted"/>
<dbReference type="STRING" id="1236976.JCM16418_4892"/>
<dbReference type="AlphaFoldDB" id="W7YU02"/>
<name>W7YU02_9BACL</name>
<comment type="caution">
    <text evidence="1">The sequence shown here is derived from an EMBL/GenBank/DDBJ whole genome shotgun (WGS) entry which is preliminary data.</text>
</comment>
<protein>
    <submittedName>
        <fullName evidence="1">Uncharacterized protein</fullName>
    </submittedName>
</protein>
<reference evidence="1 2" key="1">
    <citation type="journal article" date="2014" name="Genome Announc.">
        <title>Draft Genome Sequence of Paenibacillus pini JCM 16418T, Isolated from the Rhizosphere of Pine Tree.</title>
        <authorList>
            <person name="Yuki M."/>
            <person name="Oshima K."/>
            <person name="Suda W."/>
            <person name="Oshida Y."/>
            <person name="Kitamura K."/>
            <person name="Iida Y."/>
            <person name="Hattori M."/>
            <person name="Ohkuma M."/>
        </authorList>
    </citation>
    <scope>NUCLEOTIDE SEQUENCE [LARGE SCALE GENOMIC DNA]</scope>
    <source>
        <strain evidence="1 2">JCM 16418</strain>
    </source>
</reference>
<dbReference type="Proteomes" id="UP000019364">
    <property type="component" value="Unassembled WGS sequence"/>
</dbReference>